<name>A0A9D2LUR6_9FIRM</name>
<gene>
    <name evidence="1" type="ORF">IAA06_13235</name>
</gene>
<proteinExistence type="predicted"/>
<evidence type="ECO:0000313" key="1">
    <source>
        <dbReference type="EMBL" id="HJB29737.1"/>
    </source>
</evidence>
<comment type="caution">
    <text evidence="1">The sequence shown here is derived from an EMBL/GenBank/DDBJ whole genome shotgun (WGS) entry which is preliminary data.</text>
</comment>
<reference evidence="1" key="2">
    <citation type="submission" date="2021-04" db="EMBL/GenBank/DDBJ databases">
        <authorList>
            <person name="Gilroy R."/>
        </authorList>
    </citation>
    <scope>NUCLEOTIDE SEQUENCE</scope>
    <source>
        <strain evidence="1">ChiSjej1B19-5720</strain>
    </source>
</reference>
<protein>
    <submittedName>
        <fullName evidence="1">Uncharacterized protein</fullName>
    </submittedName>
</protein>
<accession>A0A9D2LUR6</accession>
<reference evidence="1" key="1">
    <citation type="journal article" date="2021" name="PeerJ">
        <title>Extensive microbial diversity within the chicken gut microbiome revealed by metagenomics and culture.</title>
        <authorList>
            <person name="Gilroy R."/>
            <person name="Ravi A."/>
            <person name="Getino M."/>
            <person name="Pursley I."/>
            <person name="Horton D.L."/>
            <person name="Alikhan N.F."/>
            <person name="Baker D."/>
            <person name="Gharbi K."/>
            <person name="Hall N."/>
            <person name="Watson M."/>
            <person name="Adriaenssens E.M."/>
            <person name="Foster-Nyarko E."/>
            <person name="Jarju S."/>
            <person name="Secka A."/>
            <person name="Antonio M."/>
            <person name="Oren A."/>
            <person name="Chaudhuri R.R."/>
            <person name="La Ragione R."/>
            <person name="Hildebrand F."/>
            <person name="Pallen M.J."/>
        </authorList>
    </citation>
    <scope>NUCLEOTIDE SEQUENCE</scope>
    <source>
        <strain evidence="1">ChiSjej1B19-5720</strain>
    </source>
</reference>
<evidence type="ECO:0000313" key="2">
    <source>
        <dbReference type="Proteomes" id="UP000823842"/>
    </source>
</evidence>
<dbReference type="Proteomes" id="UP000823842">
    <property type="component" value="Unassembled WGS sequence"/>
</dbReference>
<dbReference type="EMBL" id="DWYZ01000247">
    <property type="protein sequence ID" value="HJB29737.1"/>
    <property type="molecule type" value="Genomic_DNA"/>
</dbReference>
<organism evidence="1 2">
    <name type="scientific">Candidatus Blautia faecavium</name>
    <dbReference type="NCBI Taxonomy" id="2838487"/>
    <lineage>
        <taxon>Bacteria</taxon>
        <taxon>Bacillati</taxon>
        <taxon>Bacillota</taxon>
        <taxon>Clostridia</taxon>
        <taxon>Lachnospirales</taxon>
        <taxon>Lachnospiraceae</taxon>
        <taxon>Blautia</taxon>
    </lineage>
</organism>
<sequence>MSDFLIPDNPEYSVEMRKLEVTDPAHAGLFNIMFGQLLENDAYFKAQVDQVKKDLEDMAGGEEISGIVQEQIGQVQDQIGELQQQLQNQIDTKVDKSILLSVIIPSTAWTGDTAPYTAQVAVEELTGSEQELIEVFVQYEASFDQKTAWAEAGIASGNNIQGAIILEALGEKPTVDIPIHILKRGDLGDNTSGAACDCVPLTEQQIEDIVSGTYEPGEDEPAACGCVPLTAGEIIDIVEG</sequence>
<dbReference type="AlphaFoldDB" id="A0A9D2LUR6"/>